<dbReference type="AlphaFoldDB" id="A0A0A2M4C1"/>
<keyword evidence="1" id="KW-0732">Signal</keyword>
<dbReference type="InterPro" id="IPR012338">
    <property type="entry name" value="Beta-lactam/transpept-like"/>
</dbReference>
<dbReference type="Pfam" id="PF00144">
    <property type="entry name" value="Beta-lactamase"/>
    <property type="match status" value="1"/>
</dbReference>
<dbReference type="eggNOG" id="COG1680">
    <property type="taxonomic scope" value="Bacteria"/>
</dbReference>
<name>A0A0A2M4C1_9FLAO</name>
<dbReference type="InterPro" id="IPR050491">
    <property type="entry name" value="AmpC-like"/>
</dbReference>
<dbReference type="OrthoDB" id="9793489at2"/>
<sequence length="440" mass="49595">MKKALLILLAFVLTVPVMAQNEGAKFRKIDSLLTYYYANKKFMGAVSIREKNQVVFEKAYGYADITNKLPLANDTKFKIGAITEVFTAAMVFQLIEEKKLKPDTKLDAFFPKIKNADKITISAMLNHKSGIYDLANDANFEQFKTKLQTRKDVLDRMYGYEPAFVTDSLAQASSSNYLLLGYIIQEITKKTFKENVTARIIKPAGLTHTQYFNKINSKKNEALSYTFIDGYWEKEPELHETTLGASGGLQSTPGDLTKFIKALYDGKLVKPESLAEMAKIDSGFGKGLFNFMFAERKFTGHNGSVEGFRSVVGYYPKDQLGFSLILNGENCNFNDLVLGILSCYYKIPYRFPDFTNFKVADNVLKSYEGFYTNPNMPVKIEIKAVNGQLRVHAEEQGTFYVIAKTNTEFRHDASGVVMVFSPTGFILKQNGTSTTFTKEK</sequence>
<keyword evidence="4" id="KW-1185">Reference proteome</keyword>
<dbReference type="PANTHER" id="PTHR46825">
    <property type="entry name" value="D-ALANYL-D-ALANINE-CARBOXYPEPTIDASE/ENDOPEPTIDASE AMPH"/>
    <property type="match status" value="1"/>
</dbReference>
<dbReference type="InterPro" id="IPR001466">
    <property type="entry name" value="Beta-lactam-related"/>
</dbReference>
<dbReference type="STRING" id="1121895.GCA_000378485_02649"/>
<proteinExistence type="predicted"/>
<dbReference type="Gene3D" id="3.40.710.10">
    <property type="entry name" value="DD-peptidase/beta-lactamase superfamily"/>
    <property type="match status" value="1"/>
</dbReference>
<dbReference type="PANTHER" id="PTHR46825:SF9">
    <property type="entry name" value="BETA-LACTAMASE-RELATED DOMAIN-CONTAINING PROTEIN"/>
    <property type="match status" value="1"/>
</dbReference>
<feature type="signal peptide" evidence="1">
    <location>
        <begin position="1"/>
        <end position="19"/>
    </location>
</feature>
<evidence type="ECO:0000313" key="3">
    <source>
        <dbReference type="EMBL" id="KGO86466.1"/>
    </source>
</evidence>
<dbReference type="Proteomes" id="UP000030152">
    <property type="component" value="Unassembled WGS sequence"/>
</dbReference>
<comment type="caution">
    <text evidence="3">The sequence shown here is derived from an EMBL/GenBank/DDBJ whole genome shotgun (WGS) entry which is preliminary data.</text>
</comment>
<reference evidence="3 4" key="1">
    <citation type="submission" date="2013-09" db="EMBL/GenBank/DDBJ databases">
        <authorList>
            <person name="Zeng Z."/>
            <person name="Chen C."/>
        </authorList>
    </citation>
    <scope>NUCLEOTIDE SEQUENCE [LARGE SCALE GENOMIC DNA]</scope>
    <source>
        <strain evidence="3 4">WB 3.3-2</strain>
    </source>
</reference>
<evidence type="ECO:0000259" key="2">
    <source>
        <dbReference type="Pfam" id="PF00144"/>
    </source>
</evidence>
<evidence type="ECO:0000313" key="4">
    <source>
        <dbReference type="Proteomes" id="UP000030152"/>
    </source>
</evidence>
<dbReference type="RefSeq" id="WP_020213817.1">
    <property type="nucleotide sequence ID" value="NZ_JRLX01000010.1"/>
</dbReference>
<dbReference type="SUPFAM" id="SSF56601">
    <property type="entry name" value="beta-lactamase/transpeptidase-like"/>
    <property type="match status" value="1"/>
</dbReference>
<feature type="domain" description="Beta-lactamase-related" evidence="2">
    <location>
        <begin position="45"/>
        <end position="330"/>
    </location>
</feature>
<organism evidence="3 4">
    <name type="scientific">Flavobacterium rivuli WB 3.3-2 = DSM 21788</name>
    <dbReference type="NCBI Taxonomy" id="1121895"/>
    <lineage>
        <taxon>Bacteria</taxon>
        <taxon>Pseudomonadati</taxon>
        <taxon>Bacteroidota</taxon>
        <taxon>Flavobacteriia</taxon>
        <taxon>Flavobacteriales</taxon>
        <taxon>Flavobacteriaceae</taxon>
        <taxon>Flavobacterium</taxon>
    </lineage>
</organism>
<feature type="chain" id="PRO_5001991654" description="Beta-lactamase-related domain-containing protein" evidence="1">
    <location>
        <begin position="20"/>
        <end position="440"/>
    </location>
</feature>
<protein>
    <recommendedName>
        <fullName evidence="2">Beta-lactamase-related domain-containing protein</fullName>
    </recommendedName>
</protein>
<accession>A0A0A2M4C1</accession>
<gene>
    <name evidence="3" type="ORF">Q765_11355</name>
</gene>
<dbReference type="EMBL" id="JRLX01000010">
    <property type="protein sequence ID" value="KGO86466.1"/>
    <property type="molecule type" value="Genomic_DNA"/>
</dbReference>
<evidence type="ECO:0000256" key="1">
    <source>
        <dbReference type="SAM" id="SignalP"/>
    </source>
</evidence>